<protein>
    <submittedName>
        <fullName evidence="1">Uncharacterized protein</fullName>
    </submittedName>
</protein>
<comment type="caution">
    <text evidence="1">The sequence shown here is derived from an EMBL/GenBank/DDBJ whole genome shotgun (WGS) entry which is preliminary data.</text>
</comment>
<evidence type="ECO:0000313" key="1">
    <source>
        <dbReference type="EMBL" id="PRP68597.1"/>
    </source>
</evidence>
<dbReference type="Proteomes" id="UP000239469">
    <property type="component" value="Unassembled WGS sequence"/>
</dbReference>
<sequence>MTNEELESVFNQLAGKQQGLQTLIYALIVSSHQTQRQHLLKIFKAEAESRLAVLNAESMQSDETLEWIAKSFQATIEWLEEINDLPL</sequence>
<organism evidence="1 2">
    <name type="scientific">Chromobacterium amazonense</name>
    <dbReference type="NCBI Taxonomy" id="1382803"/>
    <lineage>
        <taxon>Bacteria</taxon>
        <taxon>Pseudomonadati</taxon>
        <taxon>Pseudomonadota</taxon>
        <taxon>Betaproteobacteria</taxon>
        <taxon>Neisseriales</taxon>
        <taxon>Chromobacteriaceae</taxon>
        <taxon>Chromobacterium</taxon>
    </lineage>
</organism>
<name>A0A2S9WYP8_9NEIS</name>
<proteinExistence type="predicted"/>
<gene>
    <name evidence="1" type="ORF">BUE93_21385</name>
</gene>
<dbReference type="EMBL" id="MTBD01000097">
    <property type="protein sequence ID" value="PRP68597.1"/>
    <property type="molecule type" value="Genomic_DNA"/>
</dbReference>
<reference evidence="1 2" key="1">
    <citation type="submission" date="2017-01" db="EMBL/GenBank/DDBJ databases">
        <title>New insights into the genetic diversity of Chromobacterium isolated from tropical freshwater lake.</title>
        <authorList>
            <person name="Santos A.B."/>
            <person name="Nascimento A.M."/>
            <person name="Da Silva P.C."/>
        </authorList>
    </citation>
    <scope>NUCLEOTIDE SEQUENCE [LARGE SCALE GENOMIC DNA]</scope>
    <source>
        <strain evidence="1 2">56AF</strain>
    </source>
</reference>
<dbReference type="AlphaFoldDB" id="A0A2S9WYP8"/>
<evidence type="ECO:0000313" key="2">
    <source>
        <dbReference type="Proteomes" id="UP000239469"/>
    </source>
</evidence>
<dbReference type="RefSeq" id="WP_106078192.1">
    <property type="nucleotide sequence ID" value="NZ_MTBD01000097.1"/>
</dbReference>
<accession>A0A2S9WYP8</accession>